<dbReference type="Proteomes" id="UP000304382">
    <property type="component" value="Unassembled WGS sequence"/>
</dbReference>
<dbReference type="PROSITE" id="PS51782">
    <property type="entry name" value="LYSM"/>
    <property type="match status" value="1"/>
</dbReference>
<name>A0A4C2ELF5_9EURY</name>
<gene>
    <name evidence="3" type="ORF">Harman_33160</name>
</gene>
<dbReference type="AlphaFoldDB" id="A0A4C2ELF5"/>
<evidence type="ECO:0000256" key="1">
    <source>
        <dbReference type="SAM" id="MobiDB-lite"/>
    </source>
</evidence>
<comment type="caution">
    <text evidence="3">The sequence shown here is derived from an EMBL/GenBank/DDBJ whole genome shotgun (WGS) entry which is preliminary data.</text>
</comment>
<dbReference type="EMBL" id="BIXZ01000007">
    <property type="protein sequence ID" value="GCF15381.1"/>
    <property type="molecule type" value="Genomic_DNA"/>
</dbReference>
<dbReference type="InterPro" id="IPR036779">
    <property type="entry name" value="LysM_dom_sf"/>
</dbReference>
<keyword evidence="4" id="KW-1185">Reference proteome</keyword>
<evidence type="ECO:0000313" key="3">
    <source>
        <dbReference type="EMBL" id="GCF15381.1"/>
    </source>
</evidence>
<proteinExistence type="predicted"/>
<organism evidence="3 4">
    <name type="scientific">Haloarcula mannanilytica</name>
    <dbReference type="NCBI Taxonomy" id="2509225"/>
    <lineage>
        <taxon>Archaea</taxon>
        <taxon>Methanobacteriati</taxon>
        <taxon>Methanobacteriota</taxon>
        <taxon>Stenosarchaea group</taxon>
        <taxon>Halobacteria</taxon>
        <taxon>Halobacteriales</taxon>
        <taxon>Haloarculaceae</taxon>
        <taxon>Haloarcula</taxon>
    </lineage>
</organism>
<dbReference type="RefSeq" id="WP_137684900.1">
    <property type="nucleotide sequence ID" value="NZ_BIXZ01000007.1"/>
</dbReference>
<dbReference type="InterPro" id="IPR018392">
    <property type="entry name" value="LysM"/>
</dbReference>
<dbReference type="OrthoDB" id="137898at2157"/>
<evidence type="ECO:0000313" key="4">
    <source>
        <dbReference type="Proteomes" id="UP000304382"/>
    </source>
</evidence>
<dbReference type="InterPro" id="IPR045361">
    <property type="entry name" value="CIS_tube_prot_N"/>
</dbReference>
<reference evidence="3 4" key="1">
    <citation type="submission" date="2019-02" db="EMBL/GenBank/DDBJ databases">
        <title>Haloarcula mannanilyticum sp. nov., a mannan degrading haloarchaeon isolated from commercial salt.</title>
        <authorList>
            <person name="Enomoto S."/>
            <person name="Shimane Y."/>
            <person name="Kamekura M."/>
            <person name="Ito T."/>
            <person name="Moriya O."/>
            <person name="Ihara K."/>
            <person name="Takahashi-Ando N."/>
            <person name="Fukushima Y."/>
            <person name="Yoshida Y."/>
            <person name="Usama R."/>
            <person name="Takai K."/>
            <person name="Minegishi H."/>
        </authorList>
    </citation>
    <scope>NUCLEOTIDE SEQUENCE [LARGE SCALE GENOMIC DNA]</scope>
    <source>
        <strain evidence="3 4">MD130-1</strain>
    </source>
</reference>
<dbReference type="Pfam" id="PF19266">
    <property type="entry name" value="CIS_tube"/>
    <property type="match status" value="1"/>
</dbReference>
<evidence type="ECO:0000259" key="2">
    <source>
        <dbReference type="PROSITE" id="PS51782"/>
    </source>
</evidence>
<dbReference type="Gene3D" id="3.10.350.10">
    <property type="entry name" value="LysM domain"/>
    <property type="match status" value="1"/>
</dbReference>
<protein>
    <submittedName>
        <fullName evidence="3">Peptidoglycan-binding protein</fullName>
    </submittedName>
</protein>
<feature type="domain" description="LysM" evidence="2">
    <location>
        <begin position="167"/>
        <end position="214"/>
    </location>
</feature>
<sequence>MSGRATDADLPKAKIRILEGTRQGEEIRFRFNPNEYSVDKSMNYGEQSVAGITTPLTQFVSGKAETLSMELFFDVTEDESTNDVRDRIERLDALLSIDGQLHAPPKCRFVWGTLEFKAVMESANKRFTLFQQDGTPLRARADVSFKRYRTPEEQSKATPKLSADRRTVWEVTASDTLWLIADEEYGDPGQWRPIAEANDLSDPRRLEPGTTLVVPKLESDGR</sequence>
<feature type="region of interest" description="Disordered" evidence="1">
    <location>
        <begin position="187"/>
        <end position="222"/>
    </location>
</feature>
<accession>A0A4C2ELF5</accession>
<dbReference type="Pfam" id="PF01476">
    <property type="entry name" value="LysM"/>
    <property type="match status" value="1"/>
</dbReference>